<keyword evidence="1 2" id="KW-0129">CBS domain</keyword>
<evidence type="ECO:0000259" key="3">
    <source>
        <dbReference type="PROSITE" id="PS51371"/>
    </source>
</evidence>
<dbReference type="InterPro" id="IPR000644">
    <property type="entry name" value="CBS_dom"/>
</dbReference>
<organism evidence="4 5">
    <name type="scientific">Candidatus Magasanikbacteria bacterium RIFCSPLOWO2_12_FULL_43_12</name>
    <dbReference type="NCBI Taxonomy" id="1798692"/>
    <lineage>
        <taxon>Bacteria</taxon>
        <taxon>Candidatus Magasanikiibacteriota</taxon>
    </lineage>
</organism>
<dbReference type="Proteomes" id="UP000178347">
    <property type="component" value="Unassembled WGS sequence"/>
</dbReference>
<evidence type="ECO:0000313" key="4">
    <source>
        <dbReference type="EMBL" id="OGH75597.1"/>
    </source>
</evidence>
<dbReference type="SMART" id="SM00116">
    <property type="entry name" value="CBS"/>
    <property type="match status" value="2"/>
</dbReference>
<dbReference type="SUPFAM" id="SSF54631">
    <property type="entry name" value="CBS-domain pair"/>
    <property type="match status" value="1"/>
</dbReference>
<dbReference type="InterPro" id="IPR051257">
    <property type="entry name" value="Diverse_CBS-Domain"/>
</dbReference>
<feature type="domain" description="CBS" evidence="3">
    <location>
        <begin position="93"/>
        <end position="149"/>
    </location>
</feature>
<dbReference type="PANTHER" id="PTHR43080:SF2">
    <property type="entry name" value="CBS DOMAIN-CONTAINING PROTEIN"/>
    <property type="match status" value="1"/>
</dbReference>
<evidence type="ECO:0000256" key="1">
    <source>
        <dbReference type="ARBA" id="ARBA00023122"/>
    </source>
</evidence>
<comment type="caution">
    <text evidence="4">The sequence shown here is derived from an EMBL/GenBank/DDBJ whole genome shotgun (WGS) entry which is preliminary data.</text>
</comment>
<dbReference type="Gene3D" id="3.10.580.10">
    <property type="entry name" value="CBS-domain"/>
    <property type="match status" value="1"/>
</dbReference>
<gene>
    <name evidence="4" type="ORF">A3G00_03820</name>
</gene>
<name>A0A1F6MVA0_9BACT</name>
<dbReference type="Pfam" id="PF00571">
    <property type="entry name" value="CBS"/>
    <property type="match status" value="2"/>
</dbReference>
<dbReference type="AlphaFoldDB" id="A0A1F6MVA0"/>
<evidence type="ECO:0000313" key="5">
    <source>
        <dbReference type="Proteomes" id="UP000178347"/>
    </source>
</evidence>
<dbReference type="PROSITE" id="PS51371">
    <property type="entry name" value="CBS"/>
    <property type="match status" value="2"/>
</dbReference>
<dbReference type="STRING" id="1798692.A3G00_03820"/>
<dbReference type="InterPro" id="IPR046342">
    <property type="entry name" value="CBS_dom_sf"/>
</dbReference>
<reference evidence="4 5" key="1">
    <citation type="journal article" date="2016" name="Nat. Commun.">
        <title>Thousands of microbial genomes shed light on interconnected biogeochemical processes in an aquifer system.</title>
        <authorList>
            <person name="Anantharaman K."/>
            <person name="Brown C.T."/>
            <person name="Hug L.A."/>
            <person name="Sharon I."/>
            <person name="Castelle C.J."/>
            <person name="Probst A.J."/>
            <person name="Thomas B.C."/>
            <person name="Singh A."/>
            <person name="Wilkins M.J."/>
            <person name="Karaoz U."/>
            <person name="Brodie E.L."/>
            <person name="Williams K.H."/>
            <person name="Hubbard S.S."/>
            <person name="Banfield J.F."/>
        </authorList>
    </citation>
    <scope>NUCLEOTIDE SEQUENCE [LARGE SCALE GENOMIC DNA]</scope>
</reference>
<feature type="domain" description="CBS" evidence="3">
    <location>
        <begin position="7"/>
        <end position="69"/>
    </location>
</feature>
<dbReference type="EMBL" id="MFQN01000004">
    <property type="protein sequence ID" value="OGH75597.1"/>
    <property type="molecule type" value="Genomic_DNA"/>
</dbReference>
<sequence length="152" mass="16916">MLVKDVMYTDVVCLKTNMNFLEAAALFLQNKISGAPVLDEAGNLVGVLSEKDLFRALYPSYQSFYQNPTPFLNEKELEETAGEAKEKTIGEIMTRRVVTTTPNTHVLKIGGLMIASGIHRVPVVENGKIVGMVSRGTIYRAVMRYTFPEIKD</sequence>
<protein>
    <recommendedName>
        <fullName evidence="3">CBS domain-containing protein</fullName>
    </recommendedName>
</protein>
<dbReference type="CDD" id="cd04586">
    <property type="entry name" value="CBS_pair_BON_assoc"/>
    <property type="match status" value="1"/>
</dbReference>
<proteinExistence type="predicted"/>
<evidence type="ECO:0000256" key="2">
    <source>
        <dbReference type="PROSITE-ProRule" id="PRU00703"/>
    </source>
</evidence>
<dbReference type="PANTHER" id="PTHR43080">
    <property type="entry name" value="CBS DOMAIN-CONTAINING PROTEIN CBSX3, MITOCHONDRIAL"/>
    <property type="match status" value="1"/>
</dbReference>
<accession>A0A1F6MVA0</accession>